<evidence type="ECO:0000313" key="2">
    <source>
        <dbReference type="Proteomes" id="UP000318307"/>
    </source>
</evidence>
<accession>A0A562S8Y5</accession>
<protein>
    <submittedName>
        <fullName evidence="1">Uncharacterized protein</fullName>
    </submittedName>
</protein>
<dbReference type="Proteomes" id="UP000318307">
    <property type="component" value="Unassembled WGS sequence"/>
</dbReference>
<dbReference type="EMBL" id="VLLC01000002">
    <property type="protein sequence ID" value="TWI76896.1"/>
    <property type="molecule type" value="Genomic_DNA"/>
</dbReference>
<comment type="caution">
    <text evidence="1">The sequence shown here is derived from an EMBL/GenBank/DDBJ whole genome shotgun (WGS) entry which is preliminary data.</text>
</comment>
<name>A0A562S8Y5_9BACT</name>
<sequence length="52" mass="5614">MPAVLESFGMDAFFSGHSTFTRTPGAAKAAKKVLKVKKEGMERVHAHVQLIG</sequence>
<gene>
    <name evidence="1" type="ORF">LZ24_00518</name>
</gene>
<reference evidence="1 2" key="1">
    <citation type="submission" date="2019-07" db="EMBL/GenBank/DDBJ databases">
        <title>Genome sequencing of 100 strains of the haloalkaliphilic chemolithoautotrophic sulfur-oxidizing bacterium Thioalkalivibrio.</title>
        <authorList>
            <person name="Muyzer G."/>
        </authorList>
    </citation>
    <scope>NUCLEOTIDE SEQUENCE [LARGE SCALE GENOMIC DNA]</scope>
    <source>
        <strain evidence="1 2">ASO4-4</strain>
    </source>
</reference>
<dbReference type="AlphaFoldDB" id="A0A562S8Y5"/>
<organism evidence="1 2">
    <name type="scientific">Desulfobotulus alkaliphilus</name>
    <dbReference type="NCBI Taxonomy" id="622671"/>
    <lineage>
        <taxon>Bacteria</taxon>
        <taxon>Pseudomonadati</taxon>
        <taxon>Thermodesulfobacteriota</taxon>
        <taxon>Desulfobacteria</taxon>
        <taxon>Desulfobacterales</taxon>
        <taxon>Desulfobacteraceae</taxon>
        <taxon>Desulfobotulus</taxon>
    </lineage>
</organism>
<keyword evidence="2" id="KW-1185">Reference proteome</keyword>
<evidence type="ECO:0000313" key="1">
    <source>
        <dbReference type="EMBL" id="TWI76896.1"/>
    </source>
</evidence>
<proteinExistence type="predicted"/>